<dbReference type="SUPFAM" id="SSF81383">
    <property type="entry name" value="F-box domain"/>
    <property type="match status" value="1"/>
</dbReference>
<keyword evidence="3" id="KW-1185">Reference proteome</keyword>
<dbReference type="Gene3D" id="1.20.1280.50">
    <property type="match status" value="1"/>
</dbReference>
<comment type="caution">
    <text evidence="2">The sequence shown here is derived from an EMBL/GenBank/DDBJ whole genome shotgun (WGS) entry which is preliminary data.</text>
</comment>
<feature type="domain" description="F-box" evidence="1">
    <location>
        <begin position="1"/>
        <end position="52"/>
    </location>
</feature>
<dbReference type="Gene3D" id="3.80.10.10">
    <property type="entry name" value="Ribonuclease Inhibitor"/>
    <property type="match status" value="1"/>
</dbReference>
<dbReference type="Pfam" id="PF12937">
    <property type="entry name" value="F-box-like"/>
    <property type="match status" value="1"/>
</dbReference>
<dbReference type="InterPro" id="IPR032675">
    <property type="entry name" value="LRR_dom_sf"/>
</dbReference>
<evidence type="ECO:0000313" key="3">
    <source>
        <dbReference type="Proteomes" id="UP000823405"/>
    </source>
</evidence>
<dbReference type="OrthoDB" id="2377228at2759"/>
<protein>
    <recommendedName>
        <fullName evidence="1">F-box domain-containing protein</fullName>
    </recommendedName>
</protein>
<dbReference type="InterPro" id="IPR001810">
    <property type="entry name" value="F-box_dom"/>
</dbReference>
<dbReference type="SMART" id="SM00256">
    <property type="entry name" value="FBOX"/>
    <property type="match status" value="1"/>
</dbReference>
<proteinExistence type="predicted"/>
<dbReference type="AlphaFoldDB" id="A0A9P6QWP5"/>
<accession>A0A9P6QWP5</accession>
<dbReference type="Proteomes" id="UP000823405">
    <property type="component" value="Unassembled WGS sequence"/>
</dbReference>
<gene>
    <name evidence="2" type="ORF">BGZ97_001262</name>
</gene>
<organism evidence="2 3">
    <name type="scientific">Linnemannia gamsii</name>
    <dbReference type="NCBI Taxonomy" id="64522"/>
    <lineage>
        <taxon>Eukaryota</taxon>
        <taxon>Fungi</taxon>
        <taxon>Fungi incertae sedis</taxon>
        <taxon>Mucoromycota</taxon>
        <taxon>Mortierellomycotina</taxon>
        <taxon>Mortierellomycetes</taxon>
        <taxon>Mortierellales</taxon>
        <taxon>Mortierellaceae</taxon>
        <taxon>Linnemannia</taxon>
    </lineage>
</organism>
<dbReference type="EMBL" id="JAAAIN010001254">
    <property type="protein sequence ID" value="KAG0305027.1"/>
    <property type="molecule type" value="Genomic_DNA"/>
</dbReference>
<evidence type="ECO:0000313" key="2">
    <source>
        <dbReference type="EMBL" id="KAG0305027.1"/>
    </source>
</evidence>
<reference evidence="2" key="1">
    <citation type="journal article" date="2020" name="Fungal Divers.">
        <title>Resolving the Mortierellaceae phylogeny through synthesis of multi-gene phylogenetics and phylogenomics.</title>
        <authorList>
            <person name="Vandepol N."/>
            <person name="Liber J."/>
            <person name="Desiro A."/>
            <person name="Na H."/>
            <person name="Kennedy M."/>
            <person name="Barry K."/>
            <person name="Grigoriev I.V."/>
            <person name="Miller A.N."/>
            <person name="O'Donnell K."/>
            <person name="Stajich J.E."/>
            <person name="Bonito G."/>
        </authorList>
    </citation>
    <scope>NUCLEOTIDE SEQUENCE</scope>
    <source>
        <strain evidence="2">NVP60</strain>
    </source>
</reference>
<dbReference type="CDD" id="cd09917">
    <property type="entry name" value="F-box_SF"/>
    <property type="match status" value="1"/>
</dbReference>
<name>A0A9P6QWP5_9FUNG</name>
<sequence length="664" mass="76006">MCLPPEVLVHIASFLDAKSCLACMAVSRNWNQVFIPCLWHTVKFSEQPWSRLFPVSRSTSRPPTQRQQNLVGNLTRKYGRHIRVLELDTSWLLWGSMLGHVNSLLSMKFVRLLPRFAKSDHPFEAYNFYSSDAIPYTVFDVQPSGYSSPNFKMTLACWHMVLNNKALQSLEFPHVAYNYFPRQIQDDDEDYVYDMTPAGKTFLIDILSRLPDLRHMAIGQHSDDFLGASLAEHFPKLTSFVHMGTTAFDPSILPQPPSRHLALQSLRFGDSEFPFLDAEHLRWIVMAFPGLQNLSIPGHFSRVYIGSLDKWDVIDNFSIKVLSMYDFPYTATEADLSVFEKAKITFHAVKELKRTCEEYDSLGDLHRILRFFPSLKRFEFSRGAVFTSPLTDGRLMTDGDSVYRFRTLVLGPEEMLAFESMEQLMSQSPFLTRVEMHHVSSSVLLALAKSCSALEYVHFSADDPCSLELNHLLVKCPLLKECTGCCHLVSAVDILRSPDWTCLGLRKLDIMVVDIPRVKGKQERRLERAKRALKKSGGEGMQELNQEIYEQQSFLNPQPRSRRCQERVFSKLARLSQLEEIDLRYLPSQNRGMGGEYQYAHPAPLEFTMEAGFEQLGVLDHLRVIGLGVGSGKVGQKEQDWLWGRWSMREKLGENGVFSVEDLM</sequence>
<dbReference type="InterPro" id="IPR036047">
    <property type="entry name" value="F-box-like_dom_sf"/>
</dbReference>
<dbReference type="PROSITE" id="PS50181">
    <property type="entry name" value="FBOX"/>
    <property type="match status" value="1"/>
</dbReference>
<evidence type="ECO:0000259" key="1">
    <source>
        <dbReference type="PROSITE" id="PS50181"/>
    </source>
</evidence>